<comment type="subcellular location">
    <subcellularLocation>
        <location evidence="3">Cell membrane</location>
        <topology evidence="3">Peripheral membrane protein</topology>
    </subcellularLocation>
</comment>
<dbReference type="Pfam" id="PF00387">
    <property type="entry name" value="PI-PLC-Y"/>
    <property type="match status" value="1"/>
</dbReference>
<dbReference type="PRINTS" id="PR00390">
    <property type="entry name" value="PHPHLIPASEC"/>
</dbReference>
<dbReference type="InterPro" id="IPR000909">
    <property type="entry name" value="PLipase_C_PInositol-sp_X_dom"/>
</dbReference>
<dbReference type="STRING" id="3775.A0A1Q3DH33"/>
<dbReference type="CDD" id="cd00275">
    <property type="entry name" value="C2_PLC_like"/>
    <property type="match status" value="1"/>
</dbReference>
<protein>
    <recommendedName>
        <fullName evidence="4 11">Phosphoinositide phospholipase C</fullName>
        <ecNumber evidence="4 11">3.1.4.11</ecNumber>
    </recommendedName>
</protein>
<evidence type="ECO:0000256" key="11">
    <source>
        <dbReference type="RuleBase" id="RU361133"/>
    </source>
</evidence>
<evidence type="ECO:0000259" key="14">
    <source>
        <dbReference type="PROSITE" id="PS50008"/>
    </source>
</evidence>
<gene>
    <name evidence="15" type="ORF">CFOL_v3_35232</name>
</gene>
<dbReference type="GO" id="GO:0005886">
    <property type="term" value="C:plasma membrane"/>
    <property type="evidence" value="ECO:0007669"/>
    <property type="project" value="UniProtKB-SubCell"/>
</dbReference>
<sequence length="591" mass="67405">MSKQTYKVCFCFQRRFRLAVSEAPDEIKNLFQRYSENGIMTVDHLHRFLIDVQKQDGATREEAQAIIDNTLHELKHLNMFHRRGFHLEAFFKYLFGDNNPPLNPSLGVHHDMTSPLSHYYIYTGHNSYLTGNQLSSDCSDVPIKNALNRGVRVIELDIWPNSTKDDVEVLHGRTLTTPVQLITCLKTIKENAFTASEYPVVITLEDHLTPDLQAKVAVMVTQTFGDFLFTPGSECLKDFPSPESLKKRVIISTKPPKEYLEAKEVKEHGSQKGKASDEEAWGRELSHHKVSNASEDKNDLNEDDIDDEEDDDIDDPKSQQNAAPEYRSLIAIHAGKPKGGLSDCLKVDPDKVRRLSLSEPQLVKAAETYGKEIVWFTQRNILRVYPKGTRVDSSNYNPMIGWIHGAQMVAFNMQGYGRSLWLMHGMFRANGGCGYVKKPDFLLKASSLNEVFDPKAKLRVKTTLKVTVFMGEGWYFDFRHTHFDAYSPPDFYARVGIAGAPADTVMKKTKILEDDWLPSWNEQFEFPLTLPELALLRVEVHEYDMSEKDDFGGQTCLPISELRSGIRAVPLHSRKGERYKSVKLLMKFEFV</sequence>
<dbReference type="PANTHER" id="PTHR10336">
    <property type="entry name" value="PHOSPHOINOSITIDE-SPECIFIC PHOSPHOLIPASE C FAMILY PROTEIN"/>
    <property type="match status" value="1"/>
</dbReference>
<evidence type="ECO:0000256" key="5">
    <source>
        <dbReference type="ARBA" id="ARBA00022475"/>
    </source>
</evidence>
<dbReference type="SMART" id="SM00148">
    <property type="entry name" value="PLCXc"/>
    <property type="match status" value="1"/>
</dbReference>
<keyword evidence="6 11" id="KW-0378">Hydrolase</keyword>
<reference evidence="16" key="1">
    <citation type="submission" date="2016-04" db="EMBL/GenBank/DDBJ databases">
        <title>Cephalotus genome sequencing.</title>
        <authorList>
            <person name="Fukushima K."/>
            <person name="Hasebe M."/>
            <person name="Fang X."/>
        </authorList>
    </citation>
    <scope>NUCLEOTIDE SEQUENCE [LARGE SCALE GENOMIC DNA]</scope>
    <source>
        <strain evidence="16">cv. St1</strain>
    </source>
</reference>
<evidence type="ECO:0000256" key="7">
    <source>
        <dbReference type="ARBA" id="ARBA00022963"/>
    </source>
</evidence>
<feature type="domain" description="PI-PLC Y-box" evidence="14">
    <location>
        <begin position="356"/>
        <end position="442"/>
    </location>
</feature>
<dbReference type="Proteomes" id="UP000187406">
    <property type="component" value="Unassembled WGS sequence"/>
</dbReference>
<dbReference type="GO" id="GO:0051209">
    <property type="term" value="P:release of sequestered calcium ion into cytosol"/>
    <property type="evidence" value="ECO:0007669"/>
    <property type="project" value="TreeGrafter"/>
</dbReference>
<comment type="cofactor">
    <cofactor evidence="2">
        <name>Ca(2+)</name>
        <dbReference type="ChEBI" id="CHEBI:29108"/>
    </cofactor>
</comment>
<evidence type="ECO:0000256" key="3">
    <source>
        <dbReference type="ARBA" id="ARBA00004202"/>
    </source>
</evidence>
<evidence type="ECO:0000259" key="13">
    <source>
        <dbReference type="PROSITE" id="PS50004"/>
    </source>
</evidence>
<feature type="region of interest" description="Disordered" evidence="12">
    <location>
        <begin position="260"/>
        <end position="326"/>
    </location>
</feature>
<dbReference type="PROSITE" id="PS50008">
    <property type="entry name" value="PIPLC_Y_DOMAIN"/>
    <property type="match status" value="1"/>
</dbReference>
<dbReference type="SMART" id="SM00149">
    <property type="entry name" value="PLCYc"/>
    <property type="match status" value="1"/>
</dbReference>
<dbReference type="Pfam" id="PF00168">
    <property type="entry name" value="C2"/>
    <property type="match status" value="1"/>
</dbReference>
<dbReference type="EC" id="3.1.4.11" evidence="4 11"/>
<dbReference type="Gene3D" id="1.10.238.10">
    <property type="entry name" value="EF-hand"/>
    <property type="match status" value="1"/>
</dbReference>
<dbReference type="CDD" id="cd08599">
    <property type="entry name" value="PI-PLCc_plant"/>
    <property type="match status" value="1"/>
</dbReference>
<dbReference type="InterPro" id="IPR035892">
    <property type="entry name" value="C2_domain_sf"/>
</dbReference>
<dbReference type="FunFam" id="2.60.40.150:FF:000060">
    <property type="entry name" value="Phosphoinositide phospholipase C"/>
    <property type="match status" value="1"/>
</dbReference>
<dbReference type="EMBL" id="BDDD01008205">
    <property type="protein sequence ID" value="GAV91846.1"/>
    <property type="molecule type" value="Genomic_DNA"/>
</dbReference>
<dbReference type="FunCoup" id="A0A1Q3DH33">
    <property type="interactions" value="1070"/>
</dbReference>
<evidence type="ECO:0000313" key="15">
    <source>
        <dbReference type="EMBL" id="GAV91846.1"/>
    </source>
</evidence>
<evidence type="ECO:0000256" key="6">
    <source>
        <dbReference type="ARBA" id="ARBA00022801"/>
    </source>
</evidence>
<organism evidence="15 16">
    <name type="scientific">Cephalotus follicularis</name>
    <name type="common">Albany pitcher plant</name>
    <dbReference type="NCBI Taxonomy" id="3775"/>
    <lineage>
        <taxon>Eukaryota</taxon>
        <taxon>Viridiplantae</taxon>
        <taxon>Streptophyta</taxon>
        <taxon>Embryophyta</taxon>
        <taxon>Tracheophyta</taxon>
        <taxon>Spermatophyta</taxon>
        <taxon>Magnoliopsida</taxon>
        <taxon>eudicotyledons</taxon>
        <taxon>Gunneridae</taxon>
        <taxon>Pentapetalae</taxon>
        <taxon>rosids</taxon>
        <taxon>fabids</taxon>
        <taxon>Oxalidales</taxon>
        <taxon>Cephalotaceae</taxon>
        <taxon>Cephalotus</taxon>
    </lineage>
</organism>
<evidence type="ECO:0000256" key="10">
    <source>
        <dbReference type="ARBA" id="ARBA00023224"/>
    </source>
</evidence>
<feature type="domain" description="C2" evidence="13">
    <location>
        <begin position="444"/>
        <end position="573"/>
    </location>
</feature>
<dbReference type="GO" id="GO:0048015">
    <property type="term" value="P:phosphatidylinositol-mediated signaling"/>
    <property type="evidence" value="ECO:0007669"/>
    <property type="project" value="TreeGrafter"/>
</dbReference>
<dbReference type="PANTHER" id="PTHR10336:SF154">
    <property type="entry name" value="PHOSPHOINOSITIDE PHOSPHOLIPASE C 2"/>
    <property type="match status" value="1"/>
</dbReference>
<keyword evidence="5" id="KW-1003">Cell membrane</keyword>
<dbReference type="SUPFAM" id="SSF47473">
    <property type="entry name" value="EF-hand"/>
    <property type="match status" value="1"/>
</dbReference>
<evidence type="ECO:0000256" key="8">
    <source>
        <dbReference type="ARBA" id="ARBA00023098"/>
    </source>
</evidence>
<evidence type="ECO:0000313" key="16">
    <source>
        <dbReference type="Proteomes" id="UP000187406"/>
    </source>
</evidence>
<evidence type="ECO:0000256" key="2">
    <source>
        <dbReference type="ARBA" id="ARBA00001913"/>
    </source>
</evidence>
<dbReference type="OrthoDB" id="269822at2759"/>
<keyword evidence="16" id="KW-1185">Reference proteome</keyword>
<dbReference type="InterPro" id="IPR017946">
    <property type="entry name" value="PLC-like_Pdiesterase_TIM-brl"/>
</dbReference>
<dbReference type="Gene3D" id="3.20.20.190">
    <property type="entry name" value="Phosphatidylinositol (PI) phosphodiesterase"/>
    <property type="match status" value="1"/>
</dbReference>
<dbReference type="AlphaFoldDB" id="A0A1Q3DH33"/>
<dbReference type="FunFam" id="1.10.238.10:FF:000289">
    <property type="entry name" value="Phosphoinositide phospholipase C"/>
    <property type="match status" value="1"/>
</dbReference>
<dbReference type="PROSITE" id="PS50004">
    <property type="entry name" value="C2"/>
    <property type="match status" value="1"/>
</dbReference>
<dbReference type="PROSITE" id="PS50007">
    <property type="entry name" value="PIPLC_X_DOMAIN"/>
    <property type="match status" value="1"/>
</dbReference>
<dbReference type="SUPFAM" id="SSF51695">
    <property type="entry name" value="PLC-like phosphodiesterases"/>
    <property type="match status" value="1"/>
</dbReference>
<dbReference type="Pfam" id="PF00388">
    <property type="entry name" value="PI-PLC-X"/>
    <property type="match status" value="1"/>
</dbReference>
<dbReference type="SUPFAM" id="SSF49562">
    <property type="entry name" value="C2 domain (Calcium/lipid-binding domain, CaLB)"/>
    <property type="match status" value="1"/>
</dbReference>
<keyword evidence="9" id="KW-0472">Membrane</keyword>
<dbReference type="InParanoid" id="A0A1Q3DH33"/>
<dbReference type="InterPro" id="IPR001192">
    <property type="entry name" value="PI-PLC_fam"/>
</dbReference>
<feature type="compositionally biased region" description="Basic and acidic residues" evidence="12">
    <location>
        <begin position="260"/>
        <end position="287"/>
    </location>
</feature>
<accession>A0A1Q3DH33</accession>
<name>A0A1Q3DH33_CEPFO</name>
<dbReference type="Pfam" id="PF09279">
    <property type="entry name" value="EF-hand_like"/>
    <property type="match status" value="1"/>
</dbReference>
<dbReference type="GO" id="GO:0004435">
    <property type="term" value="F:phosphatidylinositol-4,5-bisphosphate phospholipase C activity"/>
    <property type="evidence" value="ECO:0007669"/>
    <property type="project" value="UniProtKB-EC"/>
</dbReference>
<keyword evidence="8 11" id="KW-0443">Lipid metabolism</keyword>
<dbReference type="InterPro" id="IPR015359">
    <property type="entry name" value="PLC_EF-hand-like"/>
</dbReference>
<dbReference type="GO" id="GO:0016042">
    <property type="term" value="P:lipid catabolic process"/>
    <property type="evidence" value="ECO:0007669"/>
    <property type="project" value="UniProtKB-KW"/>
</dbReference>
<comment type="catalytic activity">
    <reaction evidence="1 11">
        <text>a 1,2-diacyl-sn-glycero-3-phospho-(1D-myo-inositol-4,5-bisphosphate) + H2O = 1D-myo-inositol 1,4,5-trisphosphate + a 1,2-diacyl-sn-glycerol + H(+)</text>
        <dbReference type="Rhea" id="RHEA:33179"/>
        <dbReference type="ChEBI" id="CHEBI:15377"/>
        <dbReference type="ChEBI" id="CHEBI:15378"/>
        <dbReference type="ChEBI" id="CHEBI:17815"/>
        <dbReference type="ChEBI" id="CHEBI:58456"/>
        <dbReference type="ChEBI" id="CHEBI:203600"/>
        <dbReference type="EC" id="3.1.4.11"/>
    </reaction>
</comment>
<feature type="compositionally biased region" description="Acidic residues" evidence="12">
    <location>
        <begin position="301"/>
        <end position="314"/>
    </location>
</feature>
<evidence type="ECO:0000256" key="4">
    <source>
        <dbReference type="ARBA" id="ARBA00012368"/>
    </source>
</evidence>
<dbReference type="SMART" id="SM00239">
    <property type="entry name" value="C2"/>
    <property type="match status" value="1"/>
</dbReference>
<evidence type="ECO:0000256" key="9">
    <source>
        <dbReference type="ARBA" id="ARBA00023136"/>
    </source>
</evidence>
<keyword evidence="10" id="KW-0807">Transducer</keyword>
<evidence type="ECO:0000256" key="12">
    <source>
        <dbReference type="SAM" id="MobiDB-lite"/>
    </source>
</evidence>
<evidence type="ECO:0000256" key="1">
    <source>
        <dbReference type="ARBA" id="ARBA00001195"/>
    </source>
</evidence>
<comment type="caution">
    <text evidence="15">The sequence shown here is derived from an EMBL/GenBank/DDBJ whole genome shotgun (WGS) entry which is preliminary data.</text>
</comment>
<dbReference type="InterPro" id="IPR000008">
    <property type="entry name" value="C2_dom"/>
</dbReference>
<dbReference type="InterPro" id="IPR011992">
    <property type="entry name" value="EF-hand-dom_pair"/>
</dbReference>
<keyword evidence="7 11" id="KW-0442">Lipid degradation</keyword>
<dbReference type="GO" id="GO:0006950">
    <property type="term" value="P:response to stress"/>
    <property type="evidence" value="ECO:0007669"/>
    <property type="project" value="UniProtKB-ARBA"/>
</dbReference>
<dbReference type="InterPro" id="IPR001711">
    <property type="entry name" value="PLipase_C_Pinositol-sp_Y"/>
</dbReference>
<proteinExistence type="predicted"/>
<dbReference type="Gene3D" id="2.60.40.150">
    <property type="entry name" value="C2 domain"/>
    <property type="match status" value="1"/>
</dbReference>